<reference evidence="2" key="1">
    <citation type="submission" date="2014-05" db="EMBL/GenBank/DDBJ databases">
        <title>Complete Genome sequence of Neisseria elongata subsp. glycolytica.</title>
        <authorList>
            <person name="Veyrier F.J."/>
            <person name="Taha M.-K."/>
        </authorList>
    </citation>
    <scope>NUCLEOTIDE SEQUENCE [LARGE SCALE GENOMIC DNA]</scope>
    <source>
        <strain evidence="2">ATCC 29315</strain>
    </source>
</reference>
<evidence type="ECO:0000313" key="1">
    <source>
        <dbReference type="EMBL" id="AJE17558.1"/>
    </source>
</evidence>
<dbReference type="KEGG" id="nel:NELON_00780"/>
<sequence length="61" mass="6697">MPAQAGIQSLRFQEWIGKGGYPTVRVPACAGMTIWASSFEFTVFEVIIGQTARHTLKENPA</sequence>
<dbReference type="EMBL" id="CP007726">
    <property type="protein sequence ID" value="AJE17558.1"/>
    <property type="molecule type" value="Genomic_DNA"/>
</dbReference>
<dbReference type="Proteomes" id="UP000031392">
    <property type="component" value="Chromosome"/>
</dbReference>
<accession>A0A0B5CEW6</accession>
<gene>
    <name evidence="1" type="ORF">NELON_00780</name>
</gene>
<proteinExistence type="predicted"/>
<organism evidence="1 2">
    <name type="scientific">Neisseria elongata subsp. glycolytica ATCC 29315</name>
    <dbReference type="NCBI Taxonomy" id="546263"/>
    <lineage>
        <taxon>Bacteria</taxon>
        <taxon>Pseudomonadati</taxon>
        <taxon>Pseudomonadota</taxon>
        <taxon>Betaproteobacteria</taxon>
        <taxon>Neisseriales</taxon>
        <taxon>Neisseriaceae</taxon>
        <taxon>Neisseria</taxon>
    </lineage>
</organism>
<protein>
    <submittedName>
        <fullName evidence="1">Uncharacterized protein</fullName>
    </submittedName>
</protein>
<name>A0A0B5CEW6_NEIEG</name>
<reference evidence="1 2" key="2">
    <citation type="journal article" date="2015" name="PLoS Genet.">
        <title>Common Cell Shape Evolution of Two Nasopharyngeal Pathogens.</title>
        <authorList>
            <person name="Veyrier F.J."/>
            <person name="Biais N."/>
            <person name="Morales P."/>
            <person name="Belkacem N."/>
            <person name="Guilhen C."/>
            <person name="Ranjeva S."/>
            <person name="Sismeiro O."/>
            <person name="Pehau-Arnaudet G."/>
            <person name="Rocha E.P."/>
            <person name="Werts C."/>
            <person name="Taha M.K."/>
            <person name="Boneca I.G."/>
        </authorList>
    </citation>
    <scope>NUCLEOTIDE SEQUENCE [LARGE SCALE GENOMIC DNA]</scope>
    <source>
        <strain evidence="1 2">ATCC 29315</strain>
    </source>
</reference>
<evidence type="ECO:0000313" key="2">
    <source>
        <dbReference type="Proteomes" id="UP000031392"/>
    </source>
</evidence>
<dbReference type="PATRIC" id="fig|546263.7.peg.168"/>
<keyword evidence="2" id="KW-1185">Reference proteome</keyword>
<dbReference type="HOGENOM" id="CLU_2917832_0_0_4"/>
<dbReference type="AlphaFoldDB" id="A0A0B5CEW6"/>